<feature type="domain" description="CHAD" evidence="1">
    <location>
        <begin position="1"/>
        <end position="237"/>
    </location>
</feature>
<sequence>MIMDRERKVISGFLAAHATLAQGASETAVHGYRIAARRLQSLLALWRPLIYKPKLERRLARAINRLSALRDAQVHALRFGGEVQVDSRKLGLPDLAAELRDWRQRCEEWGCQPCVGEIYAMYLGQGLLEHIDIEGRWTPRHWHRLRLMVKEARYGCELLVQGGQASPSWLAGLSEWQERLGQLQDRRQWLKRLPEEALKDEERAARQHTLERQMKIRCRELASWLPALRELALKLLRSGAAAG</sequence>
<gene>
    <name evidence="2" type="ORF">FE240_08085</name>
</gene>
<evidence type="ECO:0000313" key="2">
    <source>
        <dbReference type="EMBL" id="QFI54655.1"/>
    </source>
</evidence>
<organism evidence="2 3">
    <name type="scientific">Aeromonas simiae</name>
    <dbReference type="NCBI Taxonomy" id="218936"/>
    <lineage>
        <taxon>Bacteria</taxon>
        <taxon>Pseudomonadati</taxon>
        <taxon>Pseudomonadota</taxon>
        <taxon>Gammaproteobacteria</taxon>
        <taxon>Aeromonadales</taxon>
        <taxon>Aeromonadaceae</taxon>
        <taxon>Aeromonas</taxon>
    </lineage>
</organism>
<reference evidence="2 3" key="1">
    <citation type="submission" date="2019-05" db="EMBL/GenBank/DDBJ databases">
        <title>OXA-830, a novel chromosomally encoded expanded-spectrum class D beta-lactamase in Aeromonas simiae.</title>
        <authorList>
            <person name="Zhou W."/>
            <person name="Chen Q."/>
        </authorList>
    </citation>
    <scope>NUCLEOTIDE SEQUENCE [LARGE SCALE GENOMIC DNA]</scope>
    <source>
        <strain evidence="2 3">A6</strain>
    </source>
</reference>
<protein>
    <submittedName>
        <fullName evidence="2">CHAD domain-containing protein</fullName>
    </submittedName>
</protein>
<accession>A0A5J6WZ91</accession>
<dbReference type="AlphaFoldDB" id="A0A5J6WZ91"/>
<dbReference type="InterPro" id="IPR038186">
    <property type="entry name" value="CHAD_dom_sf"/>
</dbReference>
<name>A0A5J6WZ91_9GAMM</name>
<dbReference type="PANTHER" id="PTHR39339">
    <property type="entry name" value="SLR1444 PROTEIN"/>
    <property type="match status" value="1"/>
</dbReference>
<dbReference type="PANTHER" id="PTHR39339:SF1">
    <property type="entry name" value="CHAD DOMAIN-CONTAINING PROTEIN"/>
    <property type="match status" value="1"/>
</dbReference>
<evidence type="ECO:0000313" key="3">
    <source>
        <dbReference type="Proteomes" id="UP000594034"/>
    </source>
</evidence>
<dbReference type="Proteomes" id="UP000594034">
    <property type="component" value="Chromosome"/>
</dbReference>
<keyword evidence="3" id="KW-1185">Reference proteome</keyword>
<dbReference type="Pfam" id="PF05235">
    <property type="entry name" value="CHAD"/>
    <property type="match status" value="2"/>
</dbReference>
<dbReference type="KEGG" id="asim:FE240_08085"/>
<dbReference type="EMBL" id="CP040449">
    <property type="protein sequence ID" value="QFI54655.1"/>
    <property type="molecule type" value="Genomic_DNA"/>
</dbReference>
<dbReference type="Gene3D" id="1.40.20.10">
    <property type="entry name" value="CHAD domain"/>
    <property type="match status" value="2"/>
</dbReference>
<dbReference type="PROSITE" id="PS51708">
    <property type="entry name" value="CHAD"/>
    <property type="match status" value="1"/>
</dbReference>
<evidence type="ECO:0000259" key="1">
    <source>
        <dbReference type="PROSITE" id="PS51708"/>
    </source>
</evidence>
<dbReference type="SMART" id="SM00880">
    <property type="entry name" value="CHAD"/>
    <property type="match status" value="1"/>
</dbReference>
<dbReference type="InterPro" id="IPR007899">
    <property type="entry name" value="CHAD_dom"/>
</dbReference>
<proteinExistence type="predicted"/>